<evidence type="ECO:0000259" key="8">
    <source>
        <dbReference type="PROSITE" id="PS50885"/>
    </source>
</evidence>
<dbReference type="GO" id="GO:0007165">
    <property type="term" value="P:signal transduction"/>
    <property type="evidence" value="ECO:0007669"/>
    <property type="project" value="UniProtKB-KW"/>
</dbReference>
<evidence type="ECO:0000256" key="4">
    <source>
        <dbReference type="SAM" id="Coils"/>
    </source>
</evidence>
<dbReference type="Pfam" id="PF00672">
    <property type="entry name" value="HAMP"/>
    <property type="match status" value="1"/>
</dbReference>
<dbReference type="PROSITE" id="PS50111">
    <property type="entry name" value="CHEMOTAXIS_TRANSDUC_2"/>
    <property type="match status" value="1"/>
</dbReference>
<keyword evidence="6" id="KW-0812">Transmembrane</keyword>
<protein>
    <recommendedName>
        <fullName evidence="11">Chemotaxis protein</fullName>
    </recommendedName>
</protein>
<dbReference type="PATRIC" id="fig|1549748.8.peg.3302"/>
<comment type="caution">
    <text evidence="9">The sequence shown here is derived from an EMBL/GenBank/DDBJ whole genome shotgun (WGS) entry which is preliminary data.</text>
</comment>
<dbReference type="InterPro" id="IPR004089">
    <property type="entry name" value="MCPsignal_dom"/>
</dbReference>
<dbReference type="Pfam" id="PF00015">
    <property type="entry name" value="MCPsignal"/>
    <property type="match status" value="1"/>
</dbReference>
<feature type="domain" description="HAMP" evidence="8">
    <location>
        <begin position="386"/>
        <end position="438"/>
    </location>
</feature>
<dbReference type="Pfam" id="PF21689">
    <property type="entry name" value="TorS_sensor_domain"/>
    <property type="match status" value="1"/>
</dbReference>
<dbReference type="Gene3D" id="1.20.58.920">
    <property type="match status" value="1"/>
</dbReference>
<evidence type="ECO:0000256" key="2">
    <source>
        <dbReference type="ARBA" id="ARBA00029447"/>
    </source>
</evidence>
<keyword evidence="4" id="KW-0175">Coiled coil</keyword>
<feature type="transmembrane region" description="Helical" evidence="6">
    <location>
        <begin position="39"/>
        <end position="61"/>
    </location>
</feature>
<proteinExistence type="inferred from homology"/>
<dbReference type="SUPFAM" id="SSF58104">
    <property type="entry name" value="Methyl-accepting chemotaxis protein (MCP) signaling domain"/>
    <property type="match status" value="1"/>
</dbReference>
<feature type="coiled-coil region" evidence="4">
    <location>
        <begin position="318"/>
        <end position="345"/>
    </location>
</feature>
<dbReference type="OrthoDB" id="8476854at2"/>
<feature type="compositionally biased region" description="Acidic residues" evidence="5">
    <location>
        <begin position="10"/>
        <end position="22"/>
    </location>
</feature>
<evidence type="ECO:0000313" key="10">
    <source>
        <dbReference type="Proteomes" id="UP000034491"/>
    </source>
</evidence>
<evidence type="ECO:0000259" key="7">
    <source>
        <dbReference type="PROSITE" id="PS50111"/>
    </source>
</evidence>
<feature type="transmembrane region" description="Helical" evidence="6">
    <location>
        <begin position="363"/>
        <end position="384"/>
    </location>
</feature>
<dbReference type="InterPro" id="IPR038188">
    <property type="entry name" value="TorS_sensor_sf"/>
</dbReference>
<keyword evidence="1 3" id="KW-0807">Transducer</keyword>
<dbReference type="AlphaFoldDB" id="A0A0M2R687"/>
<dbReference type="Gene3D" id="6.10.340.10">
    <property type="match status" value="1"/>
</dbReference>
<dbReference type="RefSeq" id="WP_046504818.1">
    <property type="nucleotide sequence ID" value="NZ_LANI01000004.1"/>
</dbReference>
<evidence type="ECO:0000256" key="5">
    <source>
        <dbReference type="SAM" id="MobiDB-lite"/>
    </source>
</evidence>
<name>A0A0M2R687_9PROT</name>
<evidence type="ECO:0000256" key="1">
    <source>
        <dbReference type="ARBA" id="ARBA00023224"/>
    </source>
</evidence>
<dbReference type="Gene3D" id="1.10.287.950">
    <property type="entry name" value="Methyl-accepting chemotaxis protein"/>
    <property type="match status" value="1"/>
</dbReference>
<sequence length="734" mass="78389">MSDTDVNTQIEEDDIVEDTSGDNDERSDGKRVLKVKTKLMLAVGSIVSTTLLASLVGWLSFDGVSSAFDQISKKSIPQMSIALELSETATNIASSAPALITVKSQQEKNDVFSSLLEKEASLDNLILALNESGFDQETSKLLEKTSKELKDNLSGLNSSVAQQLDLNSRSLALMNELLATKREFDGIVEPYQSAARKTVEDTIDASFGSTDVTNQLIEILISVTRSQVSSSLQVDTNQIFSLLAEVATHQEQELIEAAQKKVKEAARRNKDNISLINDDISQEAIKIRDLTKKLDALLLGEENVFTLRIAQLSENDNSNQLLTKNAELSQQLKSLVDKIASSAEDGAITSVSLSNNAIVDGKIWLLVILGISIALAAAVMYFVVSKMIISRLVSLSEAMKEISEGDLSIEVPTGQQDEIGEMASALNVFKENAQHVERLRNEREEAKALAEQKRKEEMDALADQFNIRVKGIVSSVQTSVSQLGQTAQEMNATANQAQQQSSQASEASSDVSINVESVAAASEELTASIEEISRQTSMAATASREVSTDAQATNQAVDSLSEAAEKIGAVVDLISEIADQTNLLALNATIEAARAGDAGKGFAVVASEVKNLATQTGTATDDISAQVTTIRDTVSVAATAITKVTKAVGNVDEITAGIAAAVTEQTSATGEMSRNVRLAADGTSRVSKNIGDVMRASEETGQAAGVVLNSSEQLTAELLSLSKEVDDFMLEIRK</sequence>
<keyword evidence="6" id="KW-1133">Transmembrane helix</keyword>
<gene>
    <name evidence="9" type="ORF">WH95_06745</name>
</gene>
<evidence type="ECO:0000313" key="9">
    <source>
        <dbReference type="EMBL" id="KKJ77402.1"/>
    </source>
</evidence>
<dbReference type="InterPro" id="IPR003660">
    <property type="entry name" value="HAMP_dom"/>
</dbReference>
<dbReference type="GO" id="GO:0016020">
    <property type="term" value="C:membrane"/>
    <property type="evidence" value="ECO:0007669"/>
    <property type="project" value="InterPro"/>
</dbReference>
<feature type="domain" description="Methyl-accepting transducer" evidence="7">
    <location>
        <begin position="479"/>
        <end position="715"/>
    </location>
</feature>
<dbReference type="PANTHER" id="PTHR32089">
    <property type="entry name" value="METHYL-ACCEPTING CHEMOTAXIS PROTEIN MCPB"/>
    <property type="match status" value="1"/>
</dbReference>
<dbReference type="PROSITE" id="PS50885">
    <property type="entry name" value="HAMP"/>
    <property type="match status" value="1"/>
</dbReference>
<accession>A0A0M2R687</accession>
<organism evidence="9 10">
    <name type="scientific">Kiloniella litopenaei</name>
    <dbReference type="NCBI Taxonomy" id="1549748"/>
    <lineage>
        <taxon>Bacteria</taxon>
        <taxon>Pseudomonadati</taxon>
        <taxon>Pseudomonadota</taxon>
        <taxon>Alphaproteobacteria</taxon>
        <taxon>Rhodospirillales</taxon>
        <taxon>Kiloniellaceae</taxon>
        <taxon>Kiloniella</taxon>
    </lineage>
</organism>
<dbReference type="SMART" id="SM00283">
    <property type="entry name" value="MA"/>
    <property type="match status" value="1"/>
</dbReference>
<feature type="region of interest" description="Disordered" evidence="5">
    <location>
        <begin position="1"/>
        <end position="28"/>
    </location>
</feature>
<keyword evidence="10" id="KW-1185">Reference proteome</keyword>
<dbReference type="EMBL" id="LANI01000004">
    <property type="protein sequence ID" value="KKJ77402.1"/>
    <property type="molecule type" value="Genomic_DNA"/>
</dbReference>
<reference evidence="9 10" key="1">
    <citation type="submission" date="2015-03" db="EMBL/GenBank/DDBJ databases">
        <title>Genome sequence of Kiloniella sp. P1-1, isolated from the gut microflora of Pacific white shrimp, Penaeus vannamei.</title>
        <authorList>
            <person name="Shao Z."/>
            <person name="Wang L."/>
            <person name="Li X."/>
        </authorList>
    </citation>
    <scope>NUCLEOTIDE SEQUENCE [LARGE SCALE GENOMIC DNA]</scope>
    <source>
        <strain evidence="9 10">P1-1</strain>
    </source>
</reference>
<dbReference type="PANTHER" id="PTHR32089:SF112">
    <property type="entry name" value="LYSOZYME-LIKE PROTEIN-RELATED"/>
    <property type="match status" value="1"/>
</dbReference>
<evidence type="ECO:0000256" key="6">
    <source>
        <dbReference type="SAM" id="Phobius"/>
    </source>
</evidence>
<dbReference type="STRING" id="1549748.WH95_06745"/>
<dbReference type="Proteomes" id="UP000034491">
    <property type="component" value="Unassembled WGS sequence"/>
</dbReference>
<dbReference type="SMART" id="SM00304">
    <property type="entry name" value="HAMP"/>
    <property type="match status" value="1"/>
</dbReference>
<evidence type="ECO:0008006" key="11">
    <source>
        <dbReference type="Google" id="ProtNLM"/>
    </source>
</evidence>
<feature type="coiled-coil region" evidence="4">
    <location>
        <begin position="429"/>
        <end position="507"/>
    </location>
</feature>
<comment type="similarity">
    <text evidence="2">Belongs to the methyl-accepting chemotaxis (MCP) protein family.</text>
</comment>
<dbReference type="CDD" id="cd06225">
    <property type="entry name" value="HAMP"/>
    <property type="match status" value="1"/>
</dbReference>
<evidence type="ECO:0000256" key="3">
    <source>
        <dbReference type="PROSITE-ProRule" id="PRU00284"/>
    </source>
</evidence>
<keyword evidence="6" id="KW-0472">Membrane</keyword>